<sequence>MSLLRTSCALTTRRALYRVFVSPSITTTTTTTTAVAVGSSLSTPQQLLRGTNEHRRLLATMVPNRRGPGPVRVDDDADKDRGFDRRFTTQKDIDRLGRDRLPRDHEITDPYVDVIGASSSYSSSSSPSGDDAPESTQQRQSTRFVLERLRPGESLRMVQPYLPADPDADRPYPRLALCRVVDTRNEYARQRQLKERKKQAAAAAATAGRAGAGKTKELELTWGIGAHDLGIKMRQMSDFFAKGMRVKLMIARKKRGKEATDEEADDVVRRVREAAAAQGAREDRPAEGQHKRTLHMFFEPKSGK</sequence>
<dbReference type="GeneID" id="72067618"/>
<dbReference type="InterPro" id="IPR001288">
    <property type="entry name" value="Translation_initiation_fac_3"/>
</dbReference>
<evidence type="ECO:0000313" key="7">
    <source>
        <dbReference type="Proteomes" id="UP000829364"/>
    </source>
</evidence>
<dbReference type="InterPro" id="IPR036788">
    <property type="entry name" value="T_IF-3_C_sf"/>
</dbReference>
<dbReference type="PANTHER" id="PTHR10938">
    <property type="entry name" value="TRANSLATION INITIATION FACTOR IF-3"/>
    <property type="match status" value="1"/>
</dbReference>
<dbReference type="SUPFAM" id="SSF55200">
    <property type="entry name" value="Translation initiation factor IF3, C-terminal domain"/>
    <property type="match status" value="1"/>
</dbReference>
<dbReference type="AlphaFoldDB" id="A0A9Q8VC54"/>
<dbReference type="OrthoDB" id="21573at2759"/>
<keyword evidence="7" id="KW-1185">Reference proteome</keyword>
<feature type="region of interest" description="Disordered" evidence="4">
    <location>
        <begin position="274"/>
        <end position="304"/>
    </location>
</feature>
<dbReference type="PANTHER" id="PTHR10938:SF0">
    <property type="entry name" value="TRANSLATION INITIATION FACTOR IF-3, MITOCHONDRIAL"/>
    <property type="match status" value="1"/>
</dbReference>
<feature type="domain" description="Translation initiation factor 3 C-terminal" evidence="5">
    <location>
        <begin position="214"/>
        <end position="301"/>
    </location>
</feature>
<evidence type="ECO:0000259" key="5">
    <source>
        <dbReference type="Pfam" id="PF00707"/>
    </source>
</evidence>
<feature type="compositionally biased region" description="Polar residues" evidence="4">
    <location>
        <begin position="134"/>
        <end position="143"/>
    </location>
</feature>
<evidence type="ECO:0000256" key="2">
    <source>
        <dbReference type="ARBA" id="ARBA00022540"/>
    </source>
</evidence>
<evidence type="ECO:0000313" key="6">
    <source>
        <dbReference type="EMBL" id="UNI19487.1"/>
    </source>
</evidence>
<feature type="compositionally biased region" description="Basic and acidic residues" evidence="4">
    <location>
        <begin position="280"/>
        <end position="290"/>
    </location>
</feature>
<accession>A0A9Q8VC54</accession>
<dbReference type="GO" id="GO:0043022">
    <property type="term" value="F:ribosome binding"/>
    <property type="evidence" value="ECO:0007669"/>
    <property type="project" value="TreeGrafter"/>
</dbReference>
<keyword evidence="2" id="KW-0396">Initiation factor</keyword>
<evidence type="ECO:0000256" key="3">
    <source>
        <dbReference type="ARBA" id="ARBA00022917"/>
    </source>
</evidence>
<protein>
    <recommendedName>
        <fullName evidence="5">Translation initiation factor 3 C-terminal domain-containing protein</fullName>
    </recommendedName>
</protein>
<dbReference type="KEGG" id="ptkz:JDV02_005669"/>
<dbReference type="InterPro" id="IPR019815">
    <property type="entry name" value="Translation_initiation_fac_3_C"/>
</dbReference>
<dbReference type="GO" id="GO:0032790">
    <property type="term" value="P:ribosome disassembly"/>
    <property type="evidence" value="ECO:0007669"/>
    <property type="project" value="TreeGrafter"/>
</dbReference>
<evidence type="ECO:0000256" key="1">
    <source>
        <dbReference type="ARBA" id="ARBA00005439"/>
    </source>
</evidence>
<keyword evidence="3" id="KW-0648">Protein biosynthesis</keyword>
<feature type="compositionally biased region" description="Basic and acidic residues" evidence="4">
    <location>
        <begin position="72"/>
        <end position="108"/>
    </location>
</feature>
<dbReference type="GO" id="GO:0070124">
    <property type="term" value="P:mitochondrial translational initiation"/>
    <property type="evidence" value="ECO:0007669"/>
    <property type="project" value="TreeGrafter"/>
</dbReference>
<proteinExistence type="inferred from homology"/>
<dbReference type="RefSeq" id="XP_047842968.1">
    <property type="nucleotide sequence ID" value="XM_047986984.1"/>
</dbReference>
<dbReference type="Pfam" id="PF00707">
    <property type="entry name" value="IF3_C"/>
    <property type="match status" value="1"/>
</dbReference>
<dbReference type="GO" id="GO:0003743">
    <property type="term" value="F:translation initiation factor activity"/>
    <property type="evidence" value="ECO:0007669"/>
    <property type="project" value="UniProtKB-KW"/>
</dbReference>
<reference evidence="6" key="1">
    <citation type="submission" date="2021-11" db="EMBL/GenBank/DDBJ databases">
        <title>Purpureocillium_takamizusanense_genome.</title>
        <authorList>
            <person name="Nguyen N.-H."/>
        </authorList>
    </citation>
    <scope>NUCLEOTIDE SEQUENCE</scope>
    <source>
        <strain evidence="6">PT3</strain>
    </source>
</reference>
<comment type="similarity">
    <text evidence="1">Belongs to the IF-3 family.</text>
</comment>
<feature type="compositionally biased region" description="Low complexity" evidence="4">
    <location>
        <begin position="118"/>
        <end position="128"/>
    </location>
</feature>
<organism evidence="6 7">
    <name type="scientific">Purpureocillium takamizusanense</name>
    <dbReference type="NCBI Taxonomy" id="2060973"/>
    <lineage>
        <taxon>Eukaryota</taxon>
        <taxon>Fungi</taxon>
        <taxon>Dikarya</taxon>
        <taxon>Ascomycota</taxon>
        <taxon>Pezizomycotina</taxon>
        <taxon>Sordariomycetes</taxon>
        <taxon>Hypocreomycetidae</taxon>
        <taxon>Hypocreales</taxon>
        <taxon>Ophiocordycipitaceae</taxon>
        <taxon>Purpureocillium</taxon>
    </lineage>
</organism>
<gene>
    <name evidence="6" type="ORF">JDV02_005669</name>
</gene>
<feature type="region of interest" description="Disordered" evidence="4">
    <location>
        <begin position="63"/>
        <end position="143"/>
    </location>
</feature>
<dbReference type="EMBL" id="CP086358">
    <property type="protein sequence ID" value="UNI19487.1"/>
    <property type="molecule type" value="Genomic_DNA"/>
</dbReference>
<name>A0A9Q8VC54_9HYPO</name>
<dbReference type="Proteomes" id="UP000829364">
    <property type="component" value="Chromosome 5"/>
</dbReference>
<dbReference type="Gene3D" id="3.30.110.10">
    <property type="entry name" value="Translation initiation factor 3 (IF-3), C-terminal domain"/>
    <property type="match status" value="1"/>
</dbReference>
<dbReference type="GO" id="GO:0005739">
    <property type="term" value="C:mitochondrion"/>
    <property type="evidence" value="ECO:0007669"/>
    <property type="project" value="TreeGrafter"/>
</dbReference>
<evidence type="ECO:0000256" key="4">
    <source>
        <dbReference type="SAM" id="MobiDB-lite"/>
    </source>
</evidence>